<evidence type="ECO:0000313" key="2">
    <source>
        <dbReference type="EMBL" id="MBC8755952.1"/>
    </source>
</evidence>
<evidence type="ECO:0000313" key="3">
    <source>
        <dbReference type="Proteomes" id="UP000619238"/>
    </source>
</evidence>
<dbReference type="Pfam" id="PF08450">
    <property type="entry name" value="SGL"/>
    <property type="match status" value="1"/>
</dbReference>
<protein>
    <submittedName>
        <fullName evidence="2">SMP-30/gluconolactonase/LRE family protein</fullName>
    </submittedName>
</protein>
<dbReference type="SUPFAM" id="SSF63829">
    <property type="entry name" value="Calcium-dependent phosphotriesterase"/>
    <property type="match status" value="1"/>
</dbReference>
<dbReference type="EMBL" id="JACGWS010000009">
    <property type="protein sequence ID" value="MBC8755952.1"/>
    <property type="molecule type" value="Genomic_DNA"/>
</dbReference>
<dbReference type="InterPro" id="IPR013658">
    <property type="entry name" value="SGL"/>
</dbReference>
<dbReference type="InterPro" id="IPR053224">
    <property type="entry name" value="Sensory_adhesion_molecule"/>
</dbReference>
<dbReference type="PANTHER" id="PTHR31460:SF3">
    <property type="entry name" value="MESOCENTIN"/>
    <property type="match status" value="1"/>
</dbReference>
<name>A0ABR7QBK7_9FLAO</name>
<proteinExistence type="predicted"/>
<evidence type="ECO:0000259" key="1">
    <source>
        <dbReference type="Pfam" id="PF08450"/>
    </source>
</evidence>
<feature type="domain" description="SMP-30/Gluconolactonase/LRE-like region" evidence="1">
    <location>
        <begin position="41"/>
        <end position="204"/>
    </location>
</feature>
<organism evidence="2 3">
    <name type="scientific">Kordia aestuariivivens</name>
    <dbReference type="NCBI Taxonomy" id="2759037"/>
    <lineage>
        <taxon>Bacteria</taxon>
        <taxon>Pseudomonadati</taxon>
        <taxon>Bacteroidota</taxon>
        <taxon>Flavobacteriia</taxon>
        <taxon>Flavobacteriales</taxon>
        <taxon>Flavobacteriaceae</taxon>
        <taxon>Kordia</taxon>
    </lineage>
</organism>
<dbReference type="Proteomes" id="UP000619238">
    <property type="component" value="Unassembled WGS sequence"/>
</dbReference>
<keyword evidence="3" id="KW-1185">Reference proteome</keyword>
<dbReference type="InterPro" id="IPR011042">
    <property type="entry name" value="6-blade_b-propeller_TolB-like"/>
</dbReference>
<accession>A0ABR7QBK7</accession>
<sequence length="334" mass="36295">MKIVKNAGRMVLLYSIIGLLSTNVFAQLPKEVLVKSPGLYPEGLVYDATTESFFTTSVSQGKIVKVSKKGKVTVFADDEDLVSTIGLEIDVKRNRLIVCNSDPGASIKSTEATKGKLAAIVFYNLKTGKREKYIDLAAIAPLGGHMANDVVVDNKGNFYITDSFSSIIYKVTKRGKATILINDKRLASPAGTFGLNGLAYHPDGFLIVALYNGGRLFKIPLKKPSNFTEINLGNKPFPTIDGVLLLDDNTIAVACNNLTGAKYPSAVYKVKSTNNWQSANTIGVFETGDTFPTTLTKADNDVFVVYAKLPMLFGGVKPVAQEFEITKVEFQKKK</sequence>
<reference evidence="2 3" key="1">
    <citation type="submission" date="2020-07" db="EMBL/GenBank/DDBJ databases">
        <title>Description of Kordia aestuariivivens sp. nov., isolated from a tidal flat.</title>
        <authorList>
            <person name="Park S."/>
            <person name="Yoon J.-H."/>
        </authorList>
    </citation>
    <scope>NUCLEOTIDE SEQUENCE [LARGE SCALE GENOMIC DNA]</scope>
    <source>
        <strain evidence="2 3">YSTF-M3</strain>
    </source>
</reference>
<dbReference type="Gene3D" id="2.120.10.30">
    <property type="entry name" value="TolB, C-terminal domain"/>
    <property type="match status" value="1"/>
</dbReference>
<comment type="caution">
    <text evidence="2">The sequence shown here is derived from an EMBL/GenBank/DDBJ whole genome shotgun (WGS) entry which is preliminary data.</text>
</comment>
<dbReference type="RefSeq" id="WP_187562994.1">
    <property type="nucleotide sequence ID" value="NZ_JACGWS010000009.1"/>
</dbReference>
<gene>
    <name evidence="2" type="ORF">H2O64_14835</name>
</gene>
<dbReference type="PANTHER" id="PTHR31460">
    <property type="match status" value="1"/>
</dbReference>